<evidence type="ECO:0000313" key="5">
    <source>
        <dbReference type="EMBL" id="VFB16405.1"/>
    </source>
</evidence>
<keyword evidence="6" id="KW-1185">Reference proteome</keyword>
<evidence type="ECO:0000256" key="1">
    <source>
        <dbReference type="ARBA" id="ARBA00006611"/>
    </source>
</evidence>
<evidence type="ECO:0000259" key="4">
    <source>
        <dbReference type="Pfam" id="PF00437"/>
    </source>
</evidence>
<dbReference type="InterPro" id="IPR001482">
    <property type="entry name" value="T2SS/T4SS_dom"/>
</dbReference>
<comment type="caution">
    <text evidence="5">The sequence shown here is derived from an EMBL/GenBank/DDBJ whole genome shotgun (WGS) entry which is preliminary data.</text>
</comment>
<evidence type="ECO:0000256" key="3">
    <source>
        <dbReference type="ARBA" id="ARBA00022840"/>
    </source>
</evidence>
<dbReference type="PANTHER" id="PTHR30258:SF2">
    <property type="entry name" value="COMG OPERON PROTEIN 1"/>
    <property type="match status" value="1"/>
</dbReference>
<proteinExistence type="inferred from homology"/>
<dbReference type="Gene3D" id="3.30.450.90">
    <property type="match status" value="1"/>
</dbReference>
<gene>
    <name evidence="5" type="primary">epsE</name>
    <name evidence="5" type="ORF">NCTC13150_00930</name>
</gene>
<protein>
    <submittedName>
        <fullName evidence="5">Type II traffic warden ATPase</fullName>
    </submittedName>
</protein>
<sequence length="457" mass="52400">MNEIITKEKLKQWNLEVVKKEDGKIYLMSFEDSDKYREAIECLTDLEVVFMDQKGQIICKKDGADMLDEEDVAPVYEEEEHELIQVSNQMIKDGLAVGASDIHIEPLSDKLRIRFRIDGKLKNYKFMPLAYSDKLLVRLKILAGLDISQKKLPQDGRFFIEDKQDQVDIRLSTSPVYRGEKIVLRLLKKKPELLTMEGLGLNSQQREDLSFLLKQSNGLILFTGPTNSGKTTSIYTLLQEINRESMNIMTIEDPIEYQIEGINQMQVNPVVHMDFTQGLRTMLRQDPDVLMVGEIRNPETAKIAIRAAITGRLIFSTIHTRDAISAVYRLEEMGIQPYYIADGLLGIVAQRLLTTLCPHCKEPVKMKVPAFFDQEVVLYQARGCPHCNQGYLGRKAVFEIILFKDWLVDCINRGKDLAYMRNELKKRGIPSLKDRITEELLNGTISLDEAYRCLNTI</sequence>
<dbReference type="AlphaFoldDB" id="A0A8H2QT06"/>
<dbReference type="GO" id="GO:0016887">
    <property type="term" value="F:ATP hydrolysis activity"/>
    <property type="evidence" value="ECO:0007669"/>
    <property type="project" value="TreeGrafter"/>
</dbReference>
<dbReference type="GO" id="GO:0005886">
    <property type="term" value="C:plasma membrane"/>
    <property type="evidence" value="ECO:0007669"/>
    <property type="project" value="TreeGrafter"/>
</dbReference>
<keyword evidence="3" id="KW-0067">ATP-binding</keyword>
<feature type="domain" description="Bacterial type II secretion system protein E" evidence="4">
    <location>
        <begin position="78"/>
        <end position="452"/>
    </location>
</feature>
<keyword evidence="2" id="KW-0547">Nucleotide-binding</keyword>
<organism evidence="5 6">
    <name type="scientific">Urinicoccus massiliensis</name>
    <dbReference type="NCBI Taxonomy" id="1723382"/>
    <lineage>
        <taxon>Bacteria</taxon>
        <taxon>Bacillati</taxon>
        <taxon>Bacillota</taxon>
        <taxon>Tissierellia</taxon>
        <taxon>Tissierellales</taxon>
        <taxon>Peptoniphilaceae</taxon>
        <taxon>Urinicoccus</taxon>
    </lineage>
</organism>
<dbReference type="SUPFAM" id="SSF52540">
    <property type="entry name" value="P-loop containing nucleoside triphosphate hydrolases"/>
    <property type="match status" value="1"/>
</dbReference>
<evidence type="ECO:0000313" key="6">
    <source>
        <dbReference type="Proteomes" id="UP000377798"/>
    </source>
</evidence>
<evidence type="ECO:0000256" key="2">
    <source>
        <dbReference type="ARBA" id="ARBA00022741"/>
    </source>
</evidence>
<comment type="similarity">
    <text evidence="1">Belongs to the GSP E family.</text>
</comment>
<dbReference type="PANTHER" id="PTHR30258">
    <property type="entry name" value="TYPE II SECRETION SYSTEM PROTEIN GSPE-RELATED"/>
    <property type="match status" value="1"/>
</dbReference>
<dbReference type="RefSeq" id="WP_131749015.1">
    <property type="nucleotide sequence ID" value="NZ_CAACYI010000001.1"/>
</dbReference>
<name>A0A8H2QT06_9FIRM</name>
<dbReference type="CDD" id="cd01129">
    <property type="entry name" value="PulE-GspE-like"/>
    <property type="match status" value="1"/>
</dbReference>
<dbReference type="Proteomes" id="UP000377798">
    <property type="component" value="Unassembled WGS sequence"/>
</dbReference>
<reference evidence="5 6" key="1">
    <citation type="submission" date="2019-02" db="EMBL/GenBank/DDBJ databases">
        <authorList>
            <consortium name="Pathogen Informatics"/>
        </authorList>
    </citation>
    <scope>NUCLEOTIDE SEQUENCE [LARGE SCALE GENOMIC DNA]</scope>
    <source>
        <strain evidence="5 6">3012STDY7089603</strain>
    </source>
</reference>
<dbReference type="EMBL" id="CAACYI010000001">
    <property type="protein sequence ID" value="VFB16405.1"/>
    <property type="molecule type" value="Genomic_DNA"/>
</dbReference>
<accession>A0A8H2QT06</accession>
<dbReference type="InterPro" id="IPR027417">
    <property type="entry name" value="P-loop_NTPase"/>
</dbReference>
<dbReference type="Pfam" id="PF00437">
    <property type="entry name" value="T2SSE"/>
    <property type="match status" value="1"/>
</dbReference>
<dbReference type="Gene3D" id="3.40.50.300">
    <property type="entry name" value="P-loop containing nucleotide triphosphate hydrolases"/>
    <property type="match status" value="1"/>
</dbReference>
<dbReference type="GO" id="GO:0005524">
    <property type="term" value="F:ATP binding"/>
    <property type="evidence" value="ECO:0007669"/>
    <property type="project" value="UniProtKB-KW"/>
</dbReference>